<dbReference type="Pfam" id="PF14361">
    <property type="entry name" value="RsbRD_N"/>
    <property type="match status" value="1"/>
</dbReference>
<dbReference type="CDD" id="cd16936">
    <property type="entry name" value="HATPase_RsbW-like"/>
    <property type="match status" value="1"/>
</dbReference>
<dbReference type="SMART" id="SM00065">
    <property type="entry name" value="GAF"/>
    <property type="match status" value="1"/>
</dbReference>
<dbReference type="SUPFAM" id="SSF55874">
    <property type="entry name" value="ATPase domain of HSP90 chaperone/DNA topoisomerase II/histidine kinase"/>
    <property type="match status" value="1"/>
</dbReference>
<dbReference type="InterPro" id="IPR025751">
    <property type="entry name" value="RsbRD_N_dom"/>
</dbReference>
<dbReference type="Pfam" id="PF13581">
    <property type="entry name" value="HATPase_c_2"/>
    <property type="match status" value="1"/>
</dbReference>
<name>A0ABX0DNW1_9ACTN</name>
<dbReference type="RefSeq" id="WP_165340146.1">
    <property type="nucleotide sequence ID" value="NZ_JAAKZX010000041.1"/>
</dbReference>
<organism evidence="4 5">
    <name type="scientific">Streptomyces ureilyticus</name>
    <dbReference type="NCBI Taxonomy" id="1775131"/>
    <lineage>
        <taxon>Bacteria</taxon>
        <taxon>Bacillati</taxon>
        <taxon>Actinomycetota</taxon>
        <taxon>Actinomycetes</taxon>
        <taxon>Kitasatosporales</taxon>
        <taxon>Streptomycetaceae</taxon>
        <taxon>Streptomyces</taxon>
    </lineage>
</organism>
<dbReference type="SMART" id="SM00331">
    <property type="entry name" value="PP2C_SIG"/>
    <property type="match status" value="1"/>
</dbReference>
<dbReference type="SUPFAM" id="SSF81606">
    <property type="entry name" value="PP2C-like"/>
    <property type="match status" value="1"/>
</dbReference>
<feature type="domain" description="PPM-type phosphatase" evidence="3">
    <location>
        <begin position="386"/>
        <end position="611"/>
    </location>
</feature>
<gene>
    <name evidence="4" type="ORF">G6048_15660</name>
</gene>
<evidence type="ECO:0000313" key="4">
    <source>
        <dbReference type="EMBL" id="NGO43536.1"/>
    </source>
</evidence>
<evidence type="ECO:0000259" key="2">
    <source>
        <dbReference type="SMART" id="SM00065"/>
    </source>
</evidence>
<dbReference type="InterPro" id="IPR029016">
    <property type="entry name" value="GAF-like_dom_sf"/>
</dbReference>
<sequence length="751" mass="81679">MSNRSNKAKCKFLPYIASMGTNVDAFLCDLARSLRRRADRMAAQVVESKRIHTPTIWEYDDLAALAALEVHEHVALMLDVLESGRGVADATVPPTAVEFARRVAERGIPISELLRTYRVAHAGALQTALEEVARLTRDAELRTAAGVALVQLTFDYVDRASEQVVAVYQEARDRRLQRRLLVINEASRRIGGTLDAVRTARELAEVGADQLADLVTVDLLDSALQEQIHAHPEPEAFVLHRVARKSSSGGRPDPPAVGTVYRLPDGSEPACAMAQGRPVRYAMTSSDLPEWAARPFADSNDTGTSRIRSILLAPLWAHDGPLGLAQFVRHQTHAPFDDDDLLLAQEIASRAAVHIDNARQFARERSTALTLQHSLLPRRVPQHSAVETAVRYLPCEARAEVGGDWYDVIPLSGGRVALVVGDVVGRGLRASATMGRLRTAVRTLADIDLMPDELLTHLDDVVIRLQKEEEQGADETSATCLYAVYDPVSRVCSMASAGHLVPAVVTPAGVSDGLAVSRRAHFPELRVGPPLGLGGLPFEMSQFQLPEGSLLALYTDGLIESRTRDVDTGLDLLRHVLEEASTELEDTCDQLLSELRPVGSPDDVALLVARTRVLDADHVLTLDLPSDPEIVAQARACAVGQLTSWGLVEMAFATELIVSELVTNAIRYGRPPIQLRLILESTLIVEVSDSSSTAPHLRRARVFDEGGRGLLLVAKIAGHWGTRHTREGKVIWAETSLLTGDRSAEAAAVRA</sequence>
<dbReference type="InterPro" id="IPR001932">
    <property type="entry name" value="PPM-type_phosphatase-like_dom"/>
</dbReference>
<dbReference type="InterPro" id="IPR003594">
    <property type="entry name" value="HATPase_dom"/>
</dbReference>
<feature type="domain" description="GAF" evidence="2">
    <location>
        <begin position="178"/>
        <end position="365"/>
    </location>
</feature>
<dbReference type="Gene3D" id="3.30.450.40">
    <property type="match status" value="1"/>
</dbReference>
<protein>
    <submittedName>
        <fullName evidence="4">SpoIIE family protein phosphatase</fullName>
    </submittedName>
</protein>
<dbReference type="SUPFAM" id="SSF55781">
    <property type="entry name" value="GAF domain-like"/>
    <property type="match status" value="1"/>
</dbReference>
<dbReference type="Gene3D" id="3.30.565.10">
    <property type="entry name" value="Histidine kinase-like ATPase, C-terminal domain"/>
    <property type="match status" value="1"/>
</dbReference>
<dbReference type="InterPro" id="IPR003018">
    <property type="entry name" value="GAF"/>
</dbReference>
<dbReference type="PANTHER" id="PTHR43156:SF2">
    <property type="entry name" value="STAGE II SPORULATION PROTEIN E"/>
    <property type="match status" value="1"/>
</dbReference>
<dbReference type="EMBL" id="JAAKZX010000041">
    <property type="protein sequence ID" value="NGO43536.1"/>
    <property type="molecule type" value="Genomic_DNA"/>
</dbReference>
<dbReference type="InterPro" id="IPR036890">
    <property type="entry name" value="HATPase_C_sf"/>
</dbReference>
<dbReference type="InterPro" id="IPR052016">
    <property type="entry name" value="Bact_Sigma-Reg"/>
</dbReference>
<dbReference type="Pfam" id="PF01590">
    <property type="entry name" value="GAF"/>
    <property type="match status" value="1"/>
</dbReference>
<dbReference type="InterPro" id="IPR036457">
    <property type="entry name" value="PPM-type-like_dom_sf"/>
</dbReference>
<reference evidence="4 5" key="1">
    <citation type="submission" date="2020-02" db="EMBL/GenBank/DDBJ databases">
        <title>Whole-genome analyses of novel actinobacteria.</title>
        <authorList>
            <person name="Sahin N."/>
            <person name="Tokatli A."/>
        </authorList>
    </citation>
    <scope>NUCLEOTIDE SEQUENCE [LARGE SCALE GENOMIC DNA]</scope>
    <source>
        <strain evidence="4 5">YC419</strain>
    </source>
</reference>
<proteinExistence type="predicted"/>
<evidence type="ECO:0000313" key="5">
    <source>
        <dbReference type="Proteomes" id="UP001518140"/>
    </source>
</evidence>
<keyword evidence="1" id="KW-0378">Hydrolase</keyword>
<accession>A0ABX0DNW1</accession>
<dbReference type="PANTHER" id="PTHR43156">
    <property type="entry name" value="STAGE II SPORULATION PROTEIN E-RELATED"/>
    <property type="match status" value="1"/>
</dbReference>
<dbReference type="Gene3D" id="3.60.40.10">
    <property type="entry name" value="PPM-type phosphatase domain"/>
    <property type="match status" value="1"/>
</dbReference>
<dbReference type="Pfam" id="PF07228">
    <property type="entry name" value="SpoIIE"/>
    <property type="match status" value="1"/>
</dbReference>
<comment type="caution">
    <text evidence="4">The sequence shown here is derived from an EMBL/GenBank/DDBJ whole genome shotgun (WGS) entry which is preliminary data.</text>
</comment>
<evidence type="ECO:0000259" key="3">
    <source>
        <dbReference type="SMART" id="SM00331"/>
    </source>
</evidence>
<keyword evidence="5" id="KW-1185">Reference proteome</keyword>
<evidence type="ECO:0000256" key="1">
    <source>
        <dbReference type="ARBA" id="ARBA00022801"/>
    </source>
</evidence>
<dbReference type="Proteomes" id="UP001518140">
    <property type="component" value="Unassembled WGS sequence"/>
</dbReference>